<keyword evidence="2" id="KW-1185">Reference proteome</keyword>
<dbReference type="Proteomes" id="UP000036000">
    <property type="component" value="Chromosome"/>
</dbReference>
<dbReference type="AlphaFoldDB" id="A0AAC8ZH59"/>
<reference evidence="1 2" key="1">
    <citation type="submission" date="2015-07" db="EMBL/GenBank/DDBJ databases">
        <title>Lactobacillus korensis/26-25/ whole genome sequencing.</title>
        <authorList>
            <person name="Kim M.K."/>
            <person name="Im W.-T."/>
            <person name="Srinivasan S."/>
            <person name="Lee J.-J."/>
        </authorList>
    </citation>
    <scope>NUCLEOTIDE SEQUENCE [LARGE SCALE GENOMIC DNA]</scope>
    <source>
        <strain evidence="1 2">26-25</strain>
    </source>
</reference>
<proteinExistence type="predicted"/>
<gene>
    <name evidence="1" type="ORF">ABN16_12675</name>
</gene>
<sequence>MSKRKVKGLIAILIVVFLGVETVKIARIPHHLTTQQVLQRFSWHVNTKQGSAGIAKFSKSTMEITGDHSSHHYRYSVDDYNQALSIRSGSLKGRYAMKMDTIDYKLVPQKGQRGQKDIRLIRID</sequence>
<evidence type="ECO:0000313" key="1">
    <source>
        <dbReference type="EMBL" id="AKP65775.1"/>
    </source>
</evidence>
<organism evidence="1 2">
    <name type="scientific">Levilactobacillus koreensis</name>
    <dbReference type="NCBI Taxonomy" id="637971"/>
    <lineage>
        <taxon>Bacteria</taxon>
        <taxon>Bacillati</taxon>
        <taxon>Bacillota</taxon>
        <taxon>Bacilli</taxon>
        <taxon>Lactobacillales</taxon>
        <taxon>Lactobacillaceae</taxon>
        <taxon>Levilactobacillus</taxon>
    </lineage>
</organism>
<dbReference type="RefSeq" id="WP_048736056.1">
    <property type="nucleotide sequence ID" value="NZ_CP012033.1"/>
</dbReference>
<protein>
    <submittedName>
        <fullName evidence="1">Uncharacterized protein</fullName>
    </submittedName>
</protein>
<dbReference type="EMBL" id="CP012033">
    <property type="protein sequence ID" value="AKP65775.1"/>
    <property type="molecule type" value="Genomic_DNA"/>
</dbReference>
<dbReference type="KEGG" id="lko:ABN16_12675"/>
<evidence type="ECO:0000313" key="2">
    <source>
        <dbReference type="Proteomes" id="UP000036000"/>
    </source>
</evidence>
<name>A0AAC8ZH59_9LACO</name>
<accession>A0AAC8ZH59</accession>